<dbReference type="SUPFAM" id="SSF54060">
    <property type="entry name" value="His-Me finger endonucleases"/>
    <property type="match status" value="1"/>
</dbReference>
<proteinExistence type="predicted"/>
<protein>
    <submittedName>
        <fullName evidence="1">Uncharacterized protein</fullName>
    </submittedName>
</protein>
<dbReference type="Proteomes" id="UP000478052">
    <property type="component" value="Unassembled WGS sequence"/>
</dbReference>
<dbReference type="InterPro" id="IPR044925">
    <property type="entry name" value="His-Me_finger_sf"/>
</dbReference>
<comment type="caution">
    <text evidence="1">The sequence shown here is derived from an EMBL/GenBank/DDBJ whole genome shotgun (WGS) entry which is preliminary data.</text>
</comment>
<dbReference type="EMBL" id="VUJU01006784">
    <property type="protein sequence ID" value="KAF0747611.1"/>
    <property type="molecule type" value="Genomic_DNA"/>
</dbReference>
<dbReference type="OrthoDB" id="6619487at2759"/>
<accession>A0A6G0Y1L5</accession>
<feature type="non-terminal residue" evidence="1">
    <location>
        <position position="1"/>
    </location>
</feature>
<dbReference type="Gene3D" id="3.40.1800.10">
    <property type="entry name" value="His-Me finger endonucleases"/>
    <property type="match status" value="1"/>
</dbReference>
<evidence type="ECO:0000313" key="2">
    <source>
        <dbReference type="Proteomes" id="UP000478052"/>
    </source>
</evidence>
<sequence length="91" mass="10649">QAKTCRRSLIDEYKIPTVPVIYREGEQHTDVTKRFVEAVVEVISDEKVRDHNYLTGKFRQTLCSKCNLELQQPKTKDTLQWRIGLINTNLT</sequence>
<keyword evidence="2" id="KW-1185">Reference proteome</keyword>
<evidence type="ECO:0000313" key="1">
    <source>
        <dbReference type="EMBL" id="KAF0747611.1"/>
    </source>
</evidence>
<dbReference type="AlphaFoldDB" id="A0A6G0Y1L5"/>
<gene>
    <name evidence="1" type="ORF">FWK35_00022599</name>
</gene>
<name>A0A6G0Y1L5_APHCR</name>
<feature type="non-terminal residue" evidence="1">
    <location>
        <position position="91"/>
    </location>
</feature>
<reference evidence="1 2" key="1">
    <citation type="submission" date="2019-08" db="EMBL/GenBank/DDBJ databases">
        <title>Whole genome of Aphis craccivora.</title>
        <authorList>
            <person name="Voronova N.V."/>
            <person name="Shulinski R.S."/>
            <person name="Bandarenka Y.V."/>
            <person name="Zhorov D.G."/>
            <person name="Warner D."/>
        </authorList>
    </citation>
    <scope>NUCLEOTIDE SEQUENCE [LARGE SCALE GENOMIC DNA]</scope>
    <source>
        <strain evidence="1">180601</strain>
        <tissue evidence="1">Whole Body</tissue>
    </source>
</reference>
<dbReference type="InterPro" id="IPR038563">
    <property type="entry name" value="Endonuclease_7_sf"/>
</dbReference>
<organism evidence="1 2">
    <name type="scientific">Aphis craccivora</name>
    <name type="common">Cowpea aphid</name>
    <dbReference type="NCBI Taxonomy" id="307492"/>
    <lineage>
        <taxon>Eukaryota</taxon>
        <taxon>Metazoa</taxon>
        <taxon>Ecdysozoa</taxon>
        <taxon>Arthropoda</taxon>
        <taxon>Hexapoda</taxon>
        <taxon>Insecta</taxon>
        <taxon>Pterygota</taxon>
        <taxon>Neoptera</taxon>
        <taxon>Paraneoptera</taxon>
        <taxon>Hemiptera</taxon>
        <taxon>Sternorrhyncha</taxon>
        <taxon>Aphidomorpha</taxon>
        <taxon>Aphidoidea</taxon>
        <taxon>Aphididae</taxon>
        <taxon>Aphidini</taxon>
        <taxon>Aphis</taxon>
        <taxon>Aphis</taxon>
    </lineage>
</organism>